<name>A0A2J7Q3R7_9NEOP</name>
<dbReference type="GO" id="GO:0007411">
    <property type="term" value="P:axon guidance"/>
    <property type="evidence" value="ECO:0007669"/>
    <property type="project" value="TreeGrafter"/>
</dbReference>
<dbReference type="GO" id="GO:0005886">
    <property type="term" value="C:plasma membrane"/>
    <property type="evidence" value="ECO:0007669"/>
    <property type="project" value="TreeGrafter"/>
</dbReference>
<dbReference type="PANTHER" id="PTHR10075:SF14">
    <property type="entry name" value="CELL ADHESION MOLECULE DSCAM2-RELATED"/>
    <property type="match status" value="1"/>
</dbReference>
<sequence length="108" mass="11974">LLTGQYRTPRITEHPSDMIVAKNEPVTLNCRAEGKPEPTIEWFKDGQPVRTSPSDSRSHRVLLPAGSLFFLRVMHGKKEQDGGVYWCVARNQAGLATSRNATLQVAGK</sequence>
<gene>
    <name evidence="4" type="ORF">B7P43_G01122</name>
</gene>
<dbReference type="InParanoid" id="A0A2J7Q3R7"/>
<dbReference type="GO" id="GO:0007156">
    <property type="term" value="P:homophilic cell adhesion via plasma membrane adhesion molecules"/>
    <property type="evidence" value="ECO:0007669"/>
    <property type="project" value="TreeGrafter"/>
</dbReference>
<evidence type="ECO:0000313" key="4">
    <source>
        <dbReference type="EMBL" id="PNF23231.1"/>
    </source>
</evidence>
<keyword evidence="1" id="KW-0393">Immunoglobulin domain</keyword>
<dbReference type="PROSITE" id="PS50835">
    <property type="entry name" value="IG_LIKE"/>
    <property type="match status" value="1"/>
</dbReference>
<dbReference type="PANTHER" id="PTHR10075">
    <property type="entry name" value="BASIGIN RELATED"/>
    <property type="match status" value="1"/>
</dbReference>
<dbReference type="Proteomes" id="UP000235965">
    <property type="component" value="Unassembled WGS sequence"/>
</dbReference>
<evidence type="ECO:0000259" key="3">
    <source>
        <dbReference type="PROSITE" id="PS50835"/>
    </source>
</evidence>
<feature type="region of interest" description="Disordered" evidence="2">
    <location>
        <begin position="39"/>
        <end position="58"/>
    </location>
</feature>
<dbReference type="SUPFAM" id="SSF48726">
    <property type="entry name" value="Immunoglobulin"/>
    <property type="match status" value="1"/>
</dbReference>
<dbReference type="Gene3D" id="2.60.40.10">
    <property type="entry name" value="Immunoglobulins"/>
    <property type="match status" value="1"/>
</dbReference>
<proteinExistence type="predicted"/>
<dbReference type="GO" id="GO:0098632">
    <property type="term" value="F:cell-cell adhesion mediator activity"/>
    <property type="evidence" value="ECO:0007669"/>
    <property type="project" value="TreeGrafter"/>
</dbReference>
<reference evidence="4 5" key="1">
    <citation type="submission" date="2017-12" db="EMBL/GenBank/DDBJ databases">
        <title>Hemimetabolous genomes reveal molecular basis of termite eusociality.</title>
        <authorList>
            <person name="Harrison M.C."/>
            <person name="Jongepier E."/>
            <person name="Robertson H.M."/>
            <person name="Arning N."/>
            <person name="Bitard-Feildel T."/>
            <person name="Chao H."/>
            <person name="Childers C.P."/>
            <person name="Dinh H."/>
            <person name="Doddapaneni H."/>
            <person name="Dugan S."/>
            <person name="Gowin J."/>
            <person name="Greiner C."/>
            <person name="Han Y."/>
            <person name="Hu H."/>
            <person name="Hughes D.S.T."/>
            <person name="Huylmans A.-K."/>
            <person name="Kemena C."/>
            <person name="Kremer L.P.M."/>
            <person name="Lee S.L."/>
            <person name="Lopez-Ezquerra A."/>
            <person name="Mallet L."/>
            <person name="Monroy-Kuhn J.M."/>
            <person name="Moser A."/>
            <person name="Murali S.C."/>
            <person name="Muzny D.M."/>
            <person name="Otani S."/>
            <person name="Piulachs M.-D."/>
            <person name="Poelchau M."/>
            <person name="Qu J."/>
            <person name="Schaub F."/>
            <person name="Wada-Katsumata A."/>
            <person name="Worley K.C."/>
            <person name="Xie Q."/>
            <person name="Ylla G."/>
            <person name="Poulsen M."/>
            <person name="Gibbs R.A."/>
            <person name="Schal C."/>
            <person name="Richards S."/>
            <person name="Belles X."/>
            <person name="Korb J."/>
            <person name="Bornberg-Bauer E."/>
        </authorList>
    </citation>
    <scope>NUCLEOTIDE SEQUENCE [LARGE SCALE GENOMIC DNA]</scope>
    <source>
        <tissue evidence="4">Whole body</tissue>
    </source>
</reference>
<dbReference type="InterPro" id="IPR003598">
    <property type="entry name" value="Ig_sub2"/>
</dbReference>
<dbReference type="GO" id="GO:0070593">
    <property type="term" value="P:dendrite self-avoidance"/>
    <property type="evidence" value="ECO:0007669"/>
    <property type="project" value="TreeGrafter"/>
</dbReference>
<dbReference type="EMBL" id="NEVH01019064">
    <property type="protein sequence ID" value="PNF23231.1"/>
    <property type="molecule type" value="Genomic_DNA"/>
</dbReference>
<dbReference type="SMART" id="SM00408">
    <property type="entry name" value="IGc2"/>
    <property type="match status" value="1"/>
</dbReference>
<evidence type="ECO:0000313" key="5">
    <source>
        <dbReference type="Proteomes" id="UP000235965"/>
    </source>
</evidence>
<dbReference type="InterPro" id="IPR007110">
    <property type="entry name" value="Ig-like_dom"/>
</dbReference>
<accession>A0A2J7Q3R7</accession>
<dbReference type="STRING" id="105785.A0A2J7Q3R7"/>
<dbReference type="FunFam" id="2.60.40.10:FF:000026">
    <property type="entry name" value="roundabout homolog 2 isoform X1"/>
    <property type="match status" value="1"/>
</dbReference>
<dbReference type="InterPro" id="IPR013783">
    <property type="entry name" value="Ig-like_fold"/>
</dbReference>
<dbReference type="InterPro" id="IPR036179">
    <property type="entry name" value="Ig-like_dom_sf"/>
</dbReference>
<feature type="domain" description="Ig-like" evidence="3">
    <location>
        <begin position="9"/>
        <end position="104"/>
    </location>
</feature>
<dbReference type="Pfam" id="PF13927">
    <property type="entry name" value="Ig_3"/>
    <property type="match status" value="1"/>
</dbReference>
<dbReference type="InterPro" id="IPR003599">
    <property type="entry name" value="Ig_sub"/>
</dbReference>
<dbReference type="SMART" id="SM00409">
    <property type="entry name" value="IG"/>
    <property type="match status" value="1"/>
</dbReference>
<protein>
    <recommendedName>
        <fullName evidence="3">Ig-like domain-containing protein</fullName>
    </recommendedName>
</protein>
<keyword evidence="5" id="KW-1185">Reference proteome</keyword>
<dbReference type="AlphaFoldDB" id="A0A2J7Q3R7"/>
<evidence type="ECO:0000256" key="1">
    <source>
        <dbReference type="ARBA" id="ARBA00023319"/>
    </source>
</evidence>
<dbReference type="GO" id="GO:0030424">
    <property type="term" value="C:axon"/>
    <property type="evidence" value="ECO:0007669"/>
    <property type="project" value="TreeGrafter"/>
</dbReference>
<comment type="caution">
    <text evidence="4">The sequence shown here is derived from an EMBL/GenBank/DDBJ whole genome shotgun (WGS) entry which is preliminary data.</text>
</comment>
<feature type="non-terminal residue" evidence="4">
    <location>
        <position position="1"/>
    </location>
</feature>
<feature type="non-terminal residue" evidence="4">
    <location>
        <position position="108"/>
    </location>
</feature>
<dbReference type="OrthoDB" id="428111at2759"/>
<evidence type="ECO:0000256" key="2">
    <source>
        <dbReference type="SAM" id="MobiDB-lite"/>
    </source>
</evidence>
<organism evidence="4 5">
    <name type="scientific">Cryptotermes secundus</name>
    <dbReference type="NCBI Taxonomy" id="105785"/>
    <lineage>
        <taxon>Eukaryota</taxon>
        <taxon>Metazoa</taxon>
        <taxon>Ecdysozoa</taxon>
        <taxon>Arthropoda</taxon>
        <taxon>Hexapoda</taxon>
        <taxon>Insecta</taxon>
        <taxon>Pterygota</taxon>
        <taxon>Neoptera</taxon>
        <taxon>Polyneoptera</taxon>
        <taxon>Dictyoptera</taxon>
        <taxon>Blattodea</taxon>
        <taxon>Blattoidea</taxon>
        <taxon>Termitoidae</taxon>
        <taxon>Kalotermitidae</taxon>
        <taxon>Cryptotermitinae</taxon>
        <taxon>Cryptotermes</taxon>
    </lineage>
</organism>